<feature type="region of interest" description="Disordered" evidence="1">
    <location>
        <begin position="340"/>
        <end position="409"/>
    </location>
</feature>
<feature type="compositionally biased region" description="Polar residues" evidence="1">
    <location>
        <begin position="173"/>
        <end position="192"/>
    </location>
</feature>
<dbReference type="InterPro" id="IPR053043">
    <property type="entry name" value="Ras-cAMP_regulatory"/>
</dbReference>
<feature type="compositionally biased region" description="Acidic residues" evidence="1">
    <location>
        <begin position="940"/>
        <end position="949"/>
    </location>
</feature>
<dbReference type="PANTHER" id="PTHR28014">
    <property type="entry name" value="NEGATIVE REGULATOR OF RAS-CAMP PATHWAY"/>
    <property type="match status" value="1"/>
</dbReference>
<feature type="region of interest" description="Disordered" evidence="1">
    <location>
        <begin position="168"/>
        <end position="192"/>
    </location>
</feature>
<protein>
    <recommendedName>
        <fullName evidence="6">Nitrogen regulatory protein areA GATA-like domain-containing protein</fullName>
    </recommendedName>
</protein>
<feature type="compositionally biased region" description="Acidic residues" evidence="1">
    <location>
        <begin position="568"/>
        <end position="580"/>
    </location>
</feature>
<dbReference type="GO" id="GO:0005737">
    <property type="term" value="C:cytoplasm"/>
    <property type="evidence" value="ECO:0007669"/>
    <property type="project" value="TreeGrafter"/>
</dbReference>
<evidence type="ECO:0000313" key="4">
    <source>
        <dbReference type="EMBL" id="KAH3681893.1"/>
    </source>
</evidence>
<dbReference type="InterPro" id="IPR021711">
    <property type="entry name" value="DUF3295"/>
</dbReference>
<dbReference type="Pfam" id="PF11702">
    <property type="entry name" value="DUF3295"/>
    <property type="match status" value="1"/>
</dbReference>
<dbReference type="GO" id="GO:0000122">
    <property type="term" value="P:negative regulation of transcription by RNA polymerase II"/>
    <property type="evidence" value="ECO:0007669"/>
    <property type="project" value="TreeGrafter"/>
</dbReference>
<dbReference type="AlphaFoldDB" id="A0A9P8Q0S5"/>
<evidence type="ECO:0000259" key="3">
    <source>
        <dbReference type="Pfam" id="PF11702"/>
    </source>
</evidence>
<reference evidence="4" key="1">
    <citation type="journal article" date="2021" name="Open Biol.">
        <title>Shared evolutionary footprints suggest mitochondrial oxidative damage underlies multiple complex I losses in fungi.</title>
        <authorList>
            <person name="Schikora-Tamarit M.A."/>
            <person name="Marcet-Houben M."/>
            <person name="Nosek J."/>
            <person name="Gabaldon T."/>
        </authorList>
    </citation>
    <scope>NUCLEOTIDE SEQUENCE</scope>
    <source>
        <strain evidence="4">CBS2887</strain>
    </source>
</reference>
<feature type="compositionally biased region" description="Polar residues" evidence="1">
    <location>
        <begin position="499"/>
        <end position="509"/>
    </location>
</feature>
<sequence>MPNPIETNNSSITINKAPPFLELSKDTIQKLGTSDLDIENVLSVWTGLTKCSGFIKDGKRLENMSWRIVNRNLINHHQNQNSKDTEAVKSPGNKLKDSDFLSLLAILADQNLLLRNNQQSQQRPQLPKKKSSKQNLSKRVSLSNELLEKQQASNNNSTQNINHLRPSLFPKKASSSKPLHAQQPQKPSLHEQQQNLIYQSKRSEFDLATLERNADLYDQPNPKYAFGIYDHPSKNNSPDNDNAFNNDLSNDQHKSPPVLARTDTSTSIVRGFSPNQISVRKHNNEEKDSTRRTSATSTNEYEAPVPRKPAANVSSLFGNNYSSNSSSVEPTIPKATSLFQQQQVPPQTDRVERPASLFGNSNNLHSEDEQLFQGQDQHQKHHTHHNQHHHHHHHQHHQHHQHQSPNPAVEELKNGAAEIPDRIKSPIFDQVNISPDLRPRVKPKRNNILNNFSMTSLAQHEESEKTKSINGRDKKMFFIESSPSPTESVGQYIDNKLQQSKDAALQQSDFVPPPPPPPPPTSNTIVDQQQPLKDGEAHLENVPLEKSNSKSLFAGSNAEPAKQIDLDFSSDDSSISDESDWSSMSDGEGSDVDDPHEVNAQWNRTVFKRGEPPPKPAIKRSLLSGLFLNEMQTETEKPQYPQPHFRDPVHQDQPGVLSSSSSSLNFLAKHPMRKADGSAFRAPNDLHHNTAMVSTSHVNVSGLVSEPHHDHLKSFNDNIIEGRSGAGTGSGSAVADDQLSSSLSSVLSKSAFNLTNYFSKQRKNSFSSIVSDRTRTKYAHESRAPPTASTLLPTALATHMFLPNAHQKARSRLAAVVEASSLSNETTRKNSANIDSDDLNVLITEEQAKKSHPPTPKAIPRHQSLISIDDEANVQNKNNNFNISRKLSPKTTRRQMLATELSDSMRKSILWDRKNLYKTTGPSTESVDNTNTEKVYDSEINETPEDGSDGDNGNYPVVGGDEENTTVNNKSNRSSVGEKRPNSATGNGKEETSVRLKYSGGGPDWEDETDFHTRGW</sequence>
<accession>A0A9P8Q0S5</accession>
<feature type="compositionally biased region" description="Basic and acidic residues" evidence="1">
    <location>
        <begin position="282"/>
        <end position="291"/>
    </location>
</feature>
<feature type="compositionally biased region" description="Low complexity" evidence="1">
    <location>
        <begin position="235"/>
        <end position="247"/>
    </location>
</feature>
<feature type="region of interest" description="Disordered" evidence="1">
    <location>
        <begin position="563"/>
        <end position="596"/>
    </location>
</feature>
<feature type="region of interest" description="Disordered" evidence="1">
    <location>
        <begin position="117"/>
        <end position="139"/>
    </location>
</feature>
<keyword evidence="5" id="KW-1185">Reference proteome</keyword>
<dbReference type="Pfam" id="PF08550">
    <property type="entry name" value="GATA_AreA"/>
    <property type="match status" value="1"/>
</dbReference>
<dbReference type="GO" id="GO:0031930">
    <property type="term" value="P:mitochondria-nucleus signaling pathway"/>
    <property type="evidence" value="ECO:0007669"/>
    <property type="project" value="TreeGrafter"/>
</dbReference>
<reference evidence="4" key="2">
    <citation type="submission" date="2021-01" db="EMBL/GenBank/DDBJ databases">
        <authorList>
            <person name="Schikora-Tamarit M.A."/>
        </authorList>
    </citation>
    <scope>NUCLEOTIDE SEQUENCE</scope>
    <source>
        <strain evidence="4">CBS2887</strain>
    </source>
</reference>
<dbReference type="GO" id="GO:0006808">
    <property type="term" value="P:regulation of nitrogen utilization"/>
    <property type="evidence" value="ECO:0007669"/>
    <property type="project" value="TreeGrafter"/>
</dbReference>
<name>A0A9P8Q0S5_WICPI</name>
<evidence type="ECO:0008006" key="6">
    <source>
        <dbReference type="Google" id="ProtNLM"/>
    </source>
</evidence>
<dbReference type="EMBL" id="JAEUBG010004183">
    <property type="protein sequence ID" value="KAH3681893.1"/>
    <property type="molecule type" value="Genomic_DNA"/>
</dbReference>
<feature type="region of interest" description="Disordered" evidence="1">
    <location>
        <begin position="633"/>
        <end position="661"/>
    </location>
</feature>
<dbReference type="Proteomes" id="UP000774326">
    <property type="component" value="Unassembled WGS sequence"/>
</dbReference>
<dbReference type="InterPro" id="IPR013860">
    <property type="entry name" value="AreA_GATA"/>
</dbReference>
<evidence type="ECO:0000256" key="1">
    <source>
        <dbReference type="SAM" id="MobiDB-lite"/>
    </source>
</evidence>
<feature type="domain" description="DUF3295" evidence="3">
    <location>
        <begin position="879"/>
        <end position="915"/>
    </location>
</feature>
<comment type="caution">
    <text evidence="4">The sequence shown here is derived from an EMBL/GenBank/DDBJ whole genome shotgun (WGS) entry which is preliminary data.</text>
</comment>
<dbReference type="OrthoDB" id="5054775at2759"/>
<proteinExistence type="predicted"/>
<feature type="region of interest" description="Disordered" evidence="1">
    <location>
        <begin position="225"/>
        <end position="317"/>
    </location>
</feature>
<feature type="compositionally biased region" description="Basic residues" evidence="1">
    <location>
        <begin position="379"/>
        <end position="402"/>
    </location>
</feature>
<gene>
    <name evidence="4" type="ORF">WICPIJ_007140</name>
</gene>
<organism evidence="4 5">
    <name type="scientific">Wickerhamomyces pijperi</name>
    <name type="common">Yeast</name>
    <name type="synonym">Pichia pijperi</name>
    <dbReference type="NCBI Taxonomy" id="599730"/>
    <lineage>
        <taxon>Eukaryota</taxon>
        <taxon>Fungi</taxon>
        <taxon>Dikarya</taxon>
        <taxon>Ascomycota</taxon>
        <taxon>Saccharomycotina</taxon>
        <taxon>Saccharomycetes</taxon>
        <taxon>Phaffomycetales</taxon>
        <taxon>Wickerhamomycetaceae</taxon>
        <taxon>Wickerhamomyces</taxon>
    </lineage>
</organism>
<feature type="domain" description="Nitrogen regulatory protein areA GATA-like" evidence="2">
    <location>
        <begin position="44"/>
        <end position="71"/>
    </location>
</feature>
<feature type="region of interest" description="Disordered" evidence="1">
    <location>
        <begin position="940"/>
        <end position="1016"/>
    </location>
</feature>
<feature type="region of interest" description="Disordered" evidence="1">
    <location>
        <begin position="499"/>
        <end position="529"/>
    </location>
</feature>
<evidence type="ECO:0000259" key="2">
    <source>
        <dbReference type="Pfam" id="PF08550"/>
    </source>
</evidence>
<dbReference type="PANTHER" id="PTHR28014:SF1">
    <property type="entry name" value="NEGATIVE REGULATOR OF RAS-CAMP PATHWAY"/>
    <property type="match status" value="1"/>
</dbReference>
<feature type="compositionally biased region" description="Polar residues" evidence="1">
    <location>
        <begin position="965"/>
        <end position="975"/>
    </location>
</feature>
<feature type="compositionally biased region" description="Polar residues" evidence="1">
    <location>
        <begin position="262"/>
        <end position="278"/>
    </location>
</feature>
<feature type="compositionally biased region" description="Pro residues" evidence="1">
    <location>
        <begin position="511"/>
        <end position="521"/>
    </location>
</feature>
<evidence type="ECO:0000313" key="5">
    <source>
        <dbReference type="Proteomes" id="UP000774326"/>
    </source>
</evidence>